<dbReference type="AlphaFoldDB" id="A0A2A4Z959"/>
<keyword evidence="2" id="KW-0479">Metal-binding</keyword>
<comment type="similarity">
    <text evidence="1">Belongs to the Gfa family.</text>
</comment>
<dbReference type="GO" id="GO:0046872">
    <property type="term" value="F:metal ion binding"/>
    <property type="evidence" value="ECO:0007669"/>
    <property type="project" value="UniProtKB-KW"/>
</dbReference>
<evidence type="ECO:0000259" key="5">
    <source>
        <dbReference type="PROSITE" id="PS51891"/>
    </source>
</evidence>
<feature type="domain" description="CENP-V/GFA" evidence="5">
    <location>
        <begin position="7"/>
        <end position="131"/>
    </location>
</feature>
<dbReference type="InterPro" id="IPR011057">
    <property type="entry name" value="Mss4-like_sf"/>
</dbReference>
<accession>A0A2A4Z959</accession>
<proteinExistence type="inferred from homology"/>
<reference evidence="6" key="2">
    <citation type="journal article" date="2018" name="ISME J.">
        <title>A dynamic microbial community with high functional redundancy inhabits the cold, oxic subseafloor aquifer.</title>
        <authorList>
            <person name="Tully B.J."/>
            <person name="Wheat C.G."/>
            <person name="Glazer B.T."/>
            <person name="Huber J.A."/>
        </authorList>
    </citation>
    <scope>NUCLEOTIDE SEQUENCE</scope>
    <source>
        <strain evidence="6">NORP83</strain>
    </source>
</reference>
<dbReference type="EMBL" id="NVUS01000002">
    <property type="protein sequence ID" value="PCJ03547.1"/>
    <property type="molecule type" value="Genomic_DNA"/>
</dbReference>
<evidence type="ECO:0000256" key="1">
    <source>
        <dbReference type="ARBA" id="ARBA00005495"/>
    </source>
</evidence>
<evidence type="ECO:0000256" key="3">
    <source>
        <dbReference type="ARBA" id="ARBA00022833"/>
    </source>
</evidence>
<reference key="1">
    <citation type="submission" date="2017-08" db="EMBL/GenBank/DDBJ databases">
        <title>A dynamic microbial community with high functional redundancy inhabits the cold, oxic subseafloor aquifer.</title>
        <authorList>
            <person name="Tully B.J."/>
            <person name="Wheat C.G."/>
            <person name="Glazer B.T."/>
            <person name="Huber J.A."/>
        </authorList>
    </citation>
    <scope>NUCLEOTIDE SEQUENCE [LARGE SCALE GENOMIC DNA]</scope>
</reference>
<evidence type="ECO:0000256" key="2">
    <source>
        <dbReference type="ARBA" id="ARBA00022723"/>
    </source>
</evidence>
<organism evidence="6">
    <name type="scientific">OCS116 cluster bacterium</name>
    <dbReference type="NCBI Taxonomy" id="2030921"/>
    <lineage>
        <taxon>Bacteria</taxon>
        <taxon>Pseudomonadati</taxon>
        <taxon>Pseudomonadota</taxon>
        <taxon>Alphaproteobacteria</taxon>
        <taxon>OCS116 cluster</taxon>
    </lineage>
</organism>
<evidence type="ECO:0000256" key="4">
    <source>
        <dbReference type="ARBA" id="ARBA00023239"/>
    </source>
</evidence>
<dbReference type="SUPFAM" id="SSF51316">
    <property type="entry name" value="Mss4-like"/>
    <property type="match status" value="1"/>
</dbReference>
<comment type="caution">
    <text evidence="6">The sequence shown here is derived from an EMBL/GenBank/DDBJ whole genome shotgun (WGS) entry which is preliminary data.</text>
</comment>
<dbReference type="Pfam" id="PF04828">
    <property type="entry name" value="GFA"/>
    <property type="match status" value="1"/>
</dbReference>
<dbReference type="GO" id="GO:0016846">
    <property type="term" value="F:carbon-sulfur lyase activity"/>
    <property type="evidence" value="ECO:0007669"/>
    <property type="project" value="InterPro"/>
</dbReference>
<dbReference type="PANTHER" id="PTHR33337">
    <property type="entry name" value="GFA DOMAIN-CONTAINING PROTEIN"/>
    <property type="match status" value="1"/>
</dbReference>
<gene>
    <name evidence="6" type="ORF">COB13_02695</name>
</gene>
<evidence type="ECO:0000313" key="6">
    <source>
        <dbReference type="EMBL" id="PCJ03547.1"/>
    </source>
</evidence>
<dbReference type="PANTHER" id="PTHR33337:SF40">
    <property type="entry name" value="CENP-V_GFA DOMAIN-CONTAINING PROTEIN-RELATED"/>
    <property type="match status" value="1"/>
</dbReference>
<dbReference type="InterPro" id="IPR006913">
    <property type="entry name" value="CENP-V/GFA"/>
</dbReference>
<keyword evidence="4" id="KW-0456">Lyase</keyword>
<dbReference type="Gene3D" id="3.90.1590.10">
    <property type="entry name" value="glutathione-dependent formaldehyde- activating enzyme (gfa)"/>
    <property type="match status" value="1"/>
</dbReference>
<sequence>MGKLTPITGECFCGAIKYQVNGKLRDGKSCHCSRCRKAFNAQASAMAFVEPAEFEWLCGEDLLTSHIVDHGYGLQFCKICGSTLCTIYKNKTLQVSLGCVNGEPDIEIGQHIFVGSKANWEVIPQGVTQFEQWPPKNT</sequence>
<name>A0A2A4Z959_9PROT</name>
<dbReference type="PROSITE" id="PS51891">
    <property type="entry name" value="CENP_V_GFA"/>
    <property type="match status" value="1"/>
</dbReference>
<protein>
    <submittedName>
        <fullName evidence="6">Aldehyde-activating protein</fullName>
    </submittedName>
</protein>
<keyword evidence="3" id="KW-0862">Zinc</keyword>